<feature type="non-terminal residue" evidence="2">
    <location>
        <position position="182"/>
    </location>
</feature>
<evidence type="ECO:0000256" key="1">
    <source>
        <dbReference type="SAM" id="MobiDB-lite"/>
    </source>
</evidence>
<feature type="compositionally biased region" description="Acidic residues" evidence="1">
    <location>
        <begin position="109"/>
        <end position="120"/>
    </location>
</feature>
<reference evidence="3" key="1">
    <citation type="journal article" date="2018" name="Nat. Microbiol.">
        <title>Leveraging single-cell genomics to expand the fungal tree of life.</title>
        <authorList>
            <person name="Ahrendt S.R."/>
            <person name="Quandt C.A."/>
            <person name="Ciobanu D."/>
            <person name="Clum A."/>
            <person name="Salamov A."/>
            <person name="Andreopoulos B."/>
            <person name="Cheng J.F."/>
            <person name="Woyke T."/>
            <person name="Pelin A."/>
            <person name="Henrissat B."/>
            <person name="Reynolds N.K."/>
            <person name="Benny G.L."/>
            <person name="Smith M.E."/>
            <person name="James T.Y."/>
            <person name="Grigoriev I.V."/>
        </authorList>
    </citation>
    <scope>NUCLEOTIDE SEQUENCE [LARGE SCALE GENOMIC DNA]</scope>
</reference>
<dbReference type="AlphaFoldDB" id="A0A4P9Y159"/>
<dbReference type="EMBL" id="KZ988310">
    <property type="protein sequence ID" value="RKP12497.1"/>
    <property type="molecule type" value="Genomic_DNA"/>
</dbReference>
<sequence length="182" mass="21256">MAHTPGSGERWRHRQSPIHLGYFGAKALQGTRYGYLKRNLMGSGYERIEMEARLVRGADLKEEEMERGEKESIEKEEKERMGREKERKERKEKEGKEKVEKEKKKMEVDEKEVVEEETMEIGEGMEGAKERTNVEMDKGAESIGKEERMSSKRDAEEQLTQLMAEGEDGSKRARKEEEEVKR</sequence>
<dbReference type="Proteomes" id="UP000267251">
    <property type="component" value="Unassembled WGS sequence"/>
</dbReference>
<evidence type="ECO:0000313" key="2">
    <source>
        <dbReference type="EMBL" id="RKP12497.1"/>
    </source>
</evidence>
<proteinExistence type="predicted"/>
<name>A0A4P9Y159_9FUNG</name>
<gene>
    <name evidence="2" type="ORF">BJ684DRAFT_17018</name>
</gene>
<accession>A0A4P9Y159</accession>
<organism evidence="2 3">
    <name type="scientific">Piptocephalis cylindrospora</name>
    <dbReference type="NCBI Taxonomy" id="1907219"/>
    <lineage>
        <taxon>Eukaryota</taxon>
        <taxon>Fungi</taxon>
        <taxon>Fungi incertae sedis</taxon>
        <taxon>Zoopagomycota</taxon>
        <taxon>Zoopagomycotina</taxon>
        <taxon>Zoopagomycetes</taxon>
        <taxon>Zoopagales</taxon>
        <taxon>Piptocephalidaceae</taxon>
        <taxon>Piptocephalis</taxon>
    </lineage>
</organism>
<keyword evidence="3" id="KW-1185">Reference proteome</keyword>
<feature type="compositionally biased region" description="Basic and acidic residues" evidence="1">
    <location>
        <begin position="67"/>
        <end position="108"/>
    </location>
</feature>
<evidence type="ECO:0000313" key="3">
    <source>
        <dbReference type="Proteomes" id="UP000267251"/>
    </source>
</evidence>
<feature type="compositionally biased region" description="Basic and acidic residues" evidence="1">
    <location>
        <begin position="126"/>
        <end position="156"/>
    </location>
</feature>
<feature type="compositionally biased region" description="Basic and acidic residues" evidence="1">
    <location>
        <begin position="168"/>
        <end position="182"/>
    </location>
</feature>
<feature type="region of interest" description="Disordered" evidence="1">
    <location>
        <begin position="56"/>
        <end position="182"/>
    </location>
</feature>
<protein>
    <submittedName>
        <fullName evidence="2">Uncharacterized protein</fullName>
    </submittedName>
</protein>